<accession>A0ABC8LIX6</accession>
<dbReference type="AlphaFoldDB" id="A0ABC8LIX6"/>
<keyword evidence="3" id="KW-1185">Reference proteome</keyword>
<feature type="region of interest" description="Disordered" evidence="1">
    <location>
        <begin position="1"/>
        <end position="48"/>
    </location>
</feature>
<dbReference type="EMBL" id="CAKOAT010592931">
    <property type="protein sequence ID" value="CAH8383550.1"/>
    <property type="molecule type" value="Genomic_DNA"/>
</dbReference>
<comment type="caution">
    <text evidence="2">The sequence shown here is derived from an EMBL/GenBank/DDBJ whole genome shotgun (WGS) entry which is preliminary data.</text>
</comment>
<reference evidence="2 3" key="1">
    <citation type="submission" date="2022-03" db="EMBL/GenBank/DDBJ databases">
        <authorList>
            <person name="Macdonald S."/>
            <person name="Ahmed S."/>
            <person name="Newling K."/>
        </authorList>
    </citation>
    <scope>NUCLEOTIDE SEQUENCE [LARGE SCALE GENOMIC DNA]</scope>
</reference>
<dbReference type="Proteomes" id="UP001642260">
    <property type="component" value="Unassembled WGS sequence"/>
</dbReference>
<protein>
    <submittedName>
        <fullName evidence="2">Uncharacterized protein</fullName>
    </submittedName>
</protein>
<name>A0ABC8LIX6_ERUVS</name>
<organism evidence="2 3">
    <name type="scientific">Eruca vesicaria subsp. sativa</name>
    <name type="common">Garden rocket</name>
    <name type="synonym">Eruca sativa</name>
    <dbReference type="NCBI Taxonomy" id="29727"/>
    <lineage>
        <taxon>Eukaryota</taxon>
        <taxon>Viridiplantae</taxon>
        <taxon>Streptophyta</taxon>
        <taxon>Embryophyta</taxon>
        <taxon>Tracheophyta</taxon>
        <taxon>Spermatophyta</taxon>
        <taxon>Magnoliopsida</taxon>
        <taxon>eudicotyledons</taxon>
        <taxon>Gunneridae</taxon>
        <taxon>Pentapetalae</taxon>
        <taxon>rosids</taxon>
        <taxon>malvids</taxon>
        <taxon>Brassicales</taxon>
        <taxon>Brassicaceae</taxon>
        <taxon>Brassiceae</taxon>
        <taxon>Eruca</taxon>
    </lineage>
</organism>
<gene>
    <name evidence="2" type="ORF">ERUC_LOCUS36033</name>
</gene>
<evidence type="ECO:0000256" key="1">
    <source>
        <dbReference type="SAM" id="MobiDB-lite"/>
    </source>
</evidence>
<evidence type="ECO:0000313" key="2">
    <source>
        <dbReference type="EMBL" id="CAH8383550.1"/>
    </source>
</evidence>
<sequence>MAVPINLLNNSEPSSDEDFSDSELSLTSEDESSEITSAGGETETNHGEGDEFWVRYPYLKIVIDTIVAQGVVPKDYAYERAKLLGDDEAKKLNQEGNALFLMEIEFCKKKIELISSVISKMLSGK</sequence>
<evidence type="ECO:0000313" key="3">
    <source>
        <dbReference type="Proteomes" id="UP001642260"/>
    </source>
</evidence>
<proteinExistence type="predicted"/>